<dbReference type="EMBL" id="CACSII010000018">
    <property type="protein sequence ID" value="CAA0115858.1"/>
    <property type="molecule type" value="Genomic_DNA"/>
</dbReference>
<sequence length="560" mass="63367">MFLRYLAVSFIVICGMQAPSLFSSNDAADYCRFYMTGLRFDGTSVPVSFGNGMLSTSDRFSCHSCHRRSGYGGSEAGNYVPPITGVHLFQQGFDDRTWLFNDLFKREQRASDWSSLRTSRNRPAYNPSSLFAALFLGVSSNGKTLSPLMPRYTLDQTTYEELVTCLDSLSAKHLGVSDRKVHFSTIVHEGVSPGEKRAMLDVMRGFIRQINREVARWQQQPDNRSAYYRAGFVDTYRHWKLKVWELTGQPDSWQQQLEGFYAVEPVFAVIGGIVPGTFDQVGKFCNENELPCLFPNTWLPGAIPENRLSHTVYFTGGAHHELEAMMTIASASAVDLLFVSSDYPDKLPIPIGSDVRRFAHVEQLEGDIDHIEFVSAERTRGERLKIAILPTSLGGITVPAMWRPILKRLLFLPIELTLPSPFEWIIEDIRKNEGGGTLAADIYMISPYASVGDQTVRYMPDKFRSRAWLSSRGIPVTHERLQLNTFYAMGLVHDAIRHLLDEFSRQYFLEVLEREAEDALNPGVYPDISLGPDQRIAVKALTVWRLPAGHERWQLLTSVR</sequence>
<organism evidence="2 3">
    <name type="scientific">BD1-7 clade bacterium</name>
    <dbReference type="NCBI Taxonomy" id="2029982"/>
    <lineage>
        <taxon>Bacteria</taxon>
        <taxon>Pseudomonadati</taxon>
        <taxon>Pseudomonadota</taxon>
        <taxon>Gammaproteobacteria</taxon>
        <taxon>Cellvibrionales</taxon>
        <taxon>Spongiibacteraceae</taxon>
        <taxon>BD1-7 clade</taxon>
    </lineage>
</organism>
<gene>
    <name evidence="2" type="ORF">DPBNPPHM_02003</name>
    <name evidence="1" type="ORF">DPBNPPHM_03423</name>
</gene>
<dbReference type="EMBL" id="CACSII010000005">
    <property type="protein sequence ID" value="CAA0096537.1"/>
    <property type="molecule type" value="Genomic_DNA"/>
</dbReference>
<proteinExistence type="predicted"/>
<evidence type="ECO:0000313" key="2">
    <source>
        <dbReference type="EMBL" id="CAA0115858.1"/>
    </source>
</evidence>
<dbReference type="Proteomes" id="UP000434580">
    <property type="component" value="Unassembled WGS sequence"/>
</dbReference>
<accession>A0A5S9QES2</accession>
<evidence type="ECO:0000313" key="1">
    <source>
        <dbReference type="EMBL" id="CAA0096537.1"/>
    </source>
</evidence>
<evidence type="ECO:0000313" key="3">
    <source>
        <dbReference type="Proteomes" id="UP000434580"/>
    </source>
</evidence>
<name>A0A5S9QES2_9GAMM</name>
<evidence type="ECO:0008006" key="4">
    <source>
        <dbReference type="Google" id="ProtNLM"/>
    </source>
</evidence>
<reference evidence="2 3" key="1">
    <citation type="submission" date="2019-11" db="EMBL/GenBank/DDBJ databases">
        <authorList>
            <person name="Holert J."/>
        </authorList>
    </citation>
    <scope>NUCLEOTIDE SEQUENCE [LARGE SCALE GENOMIC DNA]</scope>
    <source>
        <strain evidence="2">BC5_2</strain>
    </source>
</reference>
<dbReference type="AlphaFoldDB" id="A0A5S9QES2"/>
<protein>
    <recommendedName>
        <fullName evidence="4">Cytochrome c domain-containing protein</fullName>
    </recommendedName>
</protein>
<dbReference type="OrthoDB" id="5558268at2"/>